<feature type="coiled-coil region" evidence="1">
    <location>
        <begin position="178"/>
        <end position="220"/>
    </location>
</feature>
<reference evidence="2" key="1">
    <citation type="submission" date="2016-10" db="EMBL/GenBank/DDBJ databases">
        <authorList>
            <person name="de Groot N.N."/>
        </authorList>
    </citation>
    <scope>NUCLEOTIDE SEQUENCE</scope>
</reference>
<keyword evidence="1" id="KW-0175">Coiled coil</keyword>
<gene>
    <name evidence="2" type="ORF">MNB_SM-3-430</name>
</gene>
<sequence length="442" mass="51700">MKLSHLKQIVTYLQKFQKITAIYRVSDTIVKIVFDKDDAIFFNMQRSNSSIFKCNDYPRSKVYNAPFDVVLAKRFNRSNIVNIELVNNDKIIRIKTSLTSLYKEQITYLQLEFTGKYTNVIILDENNVVLEALRHIDLFSSFREVKVGQKLLDIPPAPFQAKEYPLEDVEAFLYQTYEKEQQQKLQSLKKQKIAYLEKKLKKLQKLLDSLENEEELYEKASVYQHYGNLILSNLHTIKPYEKELILEDYDKKEIKIPLEKLYANPSMIAEDFFQKSKKAKQKASHLHIEKESLSSKIQHLKLFIATVQNAESVAKIALLFPKQEKKKQEKKDDSIETFFIEGYKVQLGKNEKGNIALLQNAKAKDIWLHMKDRPSTHVIITTDKQNLPLHIIQAAARLCVDFTTTTPDRYLVDYTQRREVTIQNGANVLYNKYKTIEVDTRT</sequence>
<evidence type="ECO:0000256" key="1">
    <source>
        <dbReference type="SAM" id="Coils"/>
    </source>
</evidence>
<dbReference type="Gene3D" id="2.30.310.10">
    <property type="entry name" value="ibrinogen binding protein from staphylococcus aureus domain"/>
    <property type="match status" value="1"/>
</dbReference>
<dbReference type="AlphaFoldDB" id="A0A1W1D1M0"/>
<accession>A0A1W1D1M0</accession>
<evidence type="ECO:0000313" key="2">
    <source>
        <dbReference type="EMBL" id="SFV74541.1"/>
    </source>
</evidence>
<organism evidence="2">
    <name type="scientific">hydrothermal vent metagenome</name>
    <dbReference type="NCBI Taxonomy" id="652676"/>
    <lineage>
        <taxon>unclassified sequences</taxon>
        <taxon>metagenomes</taxon>
        <taxon>ecological metagenomes</taxon>
    </lineage>
</organism>
<dbReference type="EMBL" id="FPHP01000002">
    <property type="protein sequence ID" value="SFV74541.1"/>
    <property type="molecule type" value="Genomic_DNA"/>
</dbReference>
<dbReference type="Pfam" id="PF05833">
    <property type="entry name" value="NFACT_N"/>
    <property type="match status" value="2"/>
</dbReference>
<proteinExistence type="predicted"/>
<protein>
    <submittedName>
        <fullName evidence="2">Fibronectin/fibrinogen-binding protein</fullName>
    </submittedName>
</protein>
<name>A0A1W1D1M0_9ZZZZ</name>